<name>A0ABD5TDB0_9EURY</name>
<evidence type="ECO:0000313" key="2">
    <source>
        <dbReference type="EMBL" id="MFC6787090.1"/>
    </source>
</evidence>
<dbReference type="RefSeq" id="WP_284061275.1">
    <property type="nucleotide sequence ID" value="NZ_CP126158.1"/>
</dbReference>
<keyword evidence="3" id="KW-1185">Reference proteome</keyword>
<evidence type="ECO:0000259" key="1">
    <source>
        <dbReference type="PROSITE" id="PS51352"/>
    </source>
</evidence>
<dbReference type="GeneID" id="81210200"/>
<dbReference type="InterPro" id="IPR013766">
    <property type="entry name" value="Thioredoxin_domain"/>
</dbReference>
<protein>
    <submittedName>
        <fullName evidence="2">Thioredoxin family protein</fullName>
    </submittedName>
</protein>
<dbReference type="PROSITE" id="PS51352">
    <property type="entry name" value="THIOREDOXIN_2"/>
    <property type="match status" value="1"/>
</dbReference>
<dbReference type="Gene3D" id="3.40.30.10">
    <property type="entry name" value="Glutaredoxin"/>
    <property type="match status" value="1"/>
</dbReference>
<feature type="domain" description="Thioredoxin" evidence="1">
    <location>
        <begin position="119"/>
        <end position="237"/>
    </location>
</feature>
<dbReference type="SUPFAM" id="SSF52833">
    <property type="entry name" value="Thioredoxin-like"/>
    <property type="match status" value="1"/>
</dbReference>
<dbReference type="AlphaFoldDB" id="A0ABD5TDB0"/>
<evidence type="ECO:0000313" key="3">
    <source>
        <dbReference type="Proteomes" id="UP001596443"/>
    </source>
</evidence>
<gene>
    <name evidence="2" type="ORF">ACFQFD_14130</name>
</gene>
<dbReference type="Pfam" id="PF00085">
    <property type="entry name" value="Thioredoxin"/>
    <property type="match status" value="1"/>
</dbReference>
<dbReference type="Proteomes" id="UP001596443">
    <property type="component" value="Unassembled WGS sequence"/>
</dbReference>
<reference evidence="2 3" key="1">
    <citation type="journal article" date="2019" name="Int. J. Syst. Evol. Microbiol.">
        <title>The Global Catalogue of Microorganisms (GCM) 10K type strain sequencing project: providing services to taxonomists for standard genome sequencing and annotation.</title>
        <authorList>
            <consortium name="The Broad Institute Genomics Platform"/>
            <consortium name="The Broad Institute Genome Sequencing Center for Infectious Disease"/>
            <person name="Wu L."/>
            <person name="Ma J."/>
        </authorList>
    </citation>
    <scope>NUCLEOTIDE SEQUENCE [LARGE SCALE GENOMIC DNA]</scope>
    <source>
        <strain evidence="2 3">SYNS20</strain>
    </source>
</reference>
<proteinExistence type="predicted"/>
<sequence>MNANSNSGPPVDQPDPEAMLDRLIEVGAIREDDDGALRVSSALDDIIDLYDQSYGDLPDKEFTEAVADAFGLDYSEAVSRIDEEGVTREEFVAYLSLRAHFEDEDEPVPDPVERATMAQLVVDVAPATPVPQDMRELDDDEIESFLASNDRAVVFVWRLRCDPCESMKPELEETLDLIPDDVAVAGVDGESTPTARALFDVDVAPAVVCVADGEPVGTESGYQSPSAVADLVADAFGDD</sequence>
<accession>A0ABD5TDB0</accession>
<dbReference type="CDD" id="cd02947">
    <property type="entry name" value="TRX_family"/>
    <property type="match status" value="1"/>
</dbReference>
<organism evidence="2 3">
    <name type="scientific">Halobaculum halobium</name>
    <dbReference type="NCBI Taxonomy" id="3032281"/>
    <lineage>
        <taxon>Archaea</taxon>
        <taxon>Methanobacteriati</taxon>
        <taxon>Methanobacteriota</taxon>
        <taxon>Stenosarchaea group</taxon>
        <taxon>Halobacteria</taxon>
        <taxon>Halobacteriales</taxon>
        <taxon>Haloferacaceae</taxon>
        <taxon>Halobaculum</taxon>
    </lineage>
</organism>
<comment type="caution">
    <text evidence="2">The sequence shown here is derived from an EMBL/GenBank/DDBJ whole genome shotgun (WGS) entry which is preliminary data.</text>
</comment>
<dbReference type="InterPro" id="IPR036249">
    <property type="entry name" value="Thioredoxin-like_sf"/>
</dbReference>
<dbReference type="EMBL" id="JBHSWX010000012">
    <property type="protein sequence ID" value="MFC6787090.1"/>
    <property type="molecule type" value="Genomic_DNA"/>
</dbReference>